<dbReference type="STRING" id="937218.SAMN06297251_10629"/>
<gene>
    <name evidence="1" type="ORF">SAMN06297251_10629</name>
</gene>
<proteinExistence type="predicted"/>
<organism evidence="1 2">
    <name type="scientific">Fulvimarina manganoxydans</name>
    <dbReference type="NCBI Taxonomy" id="937218"/>
    <lineage>
        <taxon>Bacteria</taxon>
        <taxon>Pseudomonadati</taxon>
        <taxon>Pseudomonadota</taxon>
        <taxon>Alphaproteobacteria</taxon>
        <taxon>Hyphomicrobiales</taxon>
        <taxon>Aurantimonadaceae</taxon>
        <taxon>Fulvimarina</taxon>
    </lineage>
</organism>
<dbReference type="Proteomes" id="UP000192656">
    <property type="component" value="Unassembled WGS sequence"/>
</dbReference>
<protein>
    <submittedName>
        <fullName evidence="1">Uncharacterized protein</fullName>
    </submittedName>
</protein>
<reference evidence="1 2" key="1">
    <citation type="submission" date="2017-04" db="EMBL/GenBank/DDBJ databases">
        <authorList>
            <person name="Afonso C.L."/>
            <person name="Miller P.J."/>
            <person name="Scott M.A."/>
            <person name="Spackman E."/>
            <person name="Goraichik I."/>
            <person name="Dimitrov K.M."/>
            <person name="Suarez D.L."/>
            <person name="Swayne D.E."/>
        </authorList>
    </citation>
    <scope>NUCLEOTIDE SEQUENCE [LARGE SCALE GENOMIC DNA]</scope>
    <source>
        <strain evidence="1 2">CGMCC 1.10972</strain>
    </source>
</reference>
<evidence type="ECO:0000313" key="1">
    <source>
        <dbReference type="EMBL" id="SMC70275.1"/>
    </source>
</evidence>
<dbReference type="AlphaFoldDB" id="A0A1W2BBC6"/>
<sequence length="266" mass="30216">MARFPFPRAFQIFGKGKTKMAQPVGNPYNLPDPIDFDPHEPIERRKVNVRLDPLSWPENTDVSLYHEEQTLWFEALETLRDFDELAAETAQNTLLSAEGKTAANAKFARDVLTGLQRRLDALTEKHVKHNGPVLEKHVKEFMGRHAEAPTEPNDIAVCAEIRAWLRGMPETQRTLKVRELAMKGEKAAIQAVLHAPGFLTGVDLNFIRELQIDLWSQAEPRRSAVWKHTNDVSRMTRRALDGVIRFIGNETGIIREIRPIDEAEAA</sequence>
<keyword evidence="2" id="KW-1185">Reference proteome</keyword>
<accession>A0A1W2BBC6</accession>
<evidence type="ECO:0000313" key="2">
    <source>
        <dbReference type="Proteomes" id="UP000192656"/>
    </source>
</evidence>
<dbReference type="EMBL" id="FWXR01000006">
    <property type="protein sequence ID" value="SMC70275.1"/>
    <property type="molecule type" value="Genomic_DNA"/>
</dbReference>
<name>A0A1W2BBC6_9HYPH</name>